<evidence type="ECO:0000256" key="7">
    <source>
        <dbReference type="ARBA" id="ARBA00022723"/>
    </source>
</evidence>
<evidence type="ECO:0000256" key="11">
    <source>
        <dbReference type="ARBA" id="ARBA00023014"/>
    </source>
</evidence>
<dbReference type="Pfam" id="PF00633">
    <property type="entry name" value="HHH"/>
    <property type="match status" value="1"/>
</dbReference>
<dbReference type="PANTHER" id="PTHR42944">
    <property type="entry name" value="ADENINE DNA GLYCOSYLASE"/>
    <property type="match status" value="1"/>
</dbReference>
<evidence type="ECO:0000256" key="14">
    <source>
        <dbReference type="SAM" id="MobiDB-lite"/>
    </source>
</evidence>
<evidence type="ECO:0000259" key="15">
    <source>
        <dbReference type="SMART" id="SM00478"/>
    </source>
</evidence>
<evidence type="ECO:0000256" key="6">
    <source>
        <dbReference type="ARBA" id="ARBA00022485"/>
    </source>
</evidence>
<dbReference type="SMART" id="SM00525">
    <property type="entry name" value="FES"/>
    <property type="match status" value="1"/>
</dbReference>
<accession>A0ABV8THA5</accession>
<dbReference type="InterPro" id="IPR044298">
    <property type="entry name" value="MIG/MutY"/>
</dbReference>
<evidence type="ECO:0000313" key="17">
    <source>
        <dbReference type="Proteomes" id="UP001595824"/>
    </source>
</evidence>
<dbReference type="InterPro" id="IPR003265">
    <property type="entry name" value="HhH-GPD_domain"/>
</dbReference>
<evidence type="ECO:0000256" key="12">
    <source>
        <dbReference type="ARBA" id="ARBA00023204"/>
    </source>
</evidence>
<evidence type="ECO:0000256" key="4">
    <source>
        <dbReference type="ARBA" id="ARBA00012045"/>
    </source>
</evidence>
<reference evidence="17" key="1">
    <citation type="journal article" date="2019" name="Int. J. Syst. Evol. Microbiol.">
        <title>The Global Catalogue of Microorganisms (GCM) 10K type strain sequencing project: providing services to taxonomists for standard genome sequencing and annotation.</title>
        <authorList>
            <consortium name="The Broad Institute Genomics Platform"/>
            <consortium name="The Broad Institute Genome Sequencing Center for Infectious Disease"/>
            <person name="Wu L."/>
            <person name="Ma J."/>
        </authorList>
    </citation>
    <scope>NUCLEOTIDE SEQUENCE [LARGE SCALE GENOMIC DNA]</scope>
    <source>
        <strain evidence="17">PCU 347</strain>
    </source>
</reference>
<dbReference type="PANTHER" id="PTHR42944:SF1">
    <property type="entry name" value="ADENINE DNA GLYCOSYLASE"/>
    <property type="match status" value="1"/>
</dbReference>
<comment type="cofactor">
    <cofactor evidence="2">
        <name>[4Fe-4S] cluster</name>
        <dbReference type="ChEBI" id="CHEBI:49883"/>
    </cofactor>
</comment>
<protein>
    <recommendedName>
        <fullName evidence="5">Adenine DNA glycosylase</fullName>
        <ecNumber evidence="4">3.2.2.31</ecNumber>
    </recommendedName>
</protein>
<dbReference type="SMART" id="SM00478">
    <property type="entry name" value="ENDO3c"/>
    <property type="match status" value="1"/>
</dbReference>
<keyword evidence="11" id="KW-0411">Iron-sulfur</keyword>
<keyword evidence="13" id="KW-0326">Glycosidase</keyword>
<dbReference type="PROSITE" id="PS01155">
    <property type="entry name" value="ENDONUCLEASE_III_2"/>
    <property type="match status" value="1"/>
</dbReference>
<organism evidence="16 17">
    <name type="scientific">Streptomyces andamanensis</name>
    <dbReference type="NCBI Taxonomy" id="1565035"/>
    <lineage>
        <taxon>Bacteria</taxon>
        <taxon>Bacillati</taxon>
        <taxon>Actinomycetota</taxon>
        <taxon>Actinomycetes</taxon>
        <taxon>Kitasatosporales</taxon>
        <taxon>Streptomycetaceae</taxon>
        <taxon>Streptomyces</taxon>
    </lineage>
</organism>
<keyword evidence="6" id="KW-0004">4Fe-4S</keyword>
<evidence type="ECO:0000256" key="8">
    <source>
        <dbReference type="ARBA" id="ARBA00022763"/>
    </source>
</evidence>
<proteinExistence type="inferred from homology"/>
<evidence type="ECO:0000313" key="16">
    <source>
        <dbReference type="EMBL" id="MFC4329994.1"/>
    </source>
</evidence>
<keyword evidence="7" id="KW-0479">Metal-binding</keyword>
<keyword evidence="9" id="KW-0378">Hydrolase</keyword>
<keyword evidence="8" id="KW-0227">DNA damage</keyword>
<comment type="similarity">
    <text evidence="3">Belongs to the Nth/MutY family.</text>
</comment>
<feature type="domain" description="HhH-GPD" evidence="15">
    <location>
        <begin position="98"/>
        <end position="250"/>
    </location>
</feature>
<dbReference type="InterPro" id="IPR011257">
    <property type="entry name" value="DNA_glycosylase"/>
</dbReference>
<dbReference type="RefSeq" id="WP_381740743.1">
    <property type="nucleotide sequence ID" value="NZ_JBHSDP010000021.1"/>
</dbReference>
<dbReference type="EMBL" id="JBHSDP010000021">
    <property type="protein sequence ID" value="MFC4329994.1"/>
    <property type="molecule type" value="Genomic_DNA"/>
</dbReference>
<keyword evidence="17" id="KW-1185">Reference proteome</keyword>
<feature type="compositionally biased region" description="Low complexity" evidence="14">
    <location>
        <begin position="21"/>
        <end position="39"/>
    </location>
</feature>
<dbReference type="InterPro" id="IPR003651">
    <property type="entry name" value="Endonuclease3_FeS-loop_motif"/>
</dbReference>
<dbReference type="InterPro" id="IPR000445">
    <property type="entry name" value="HhH_motif"/>
</dbReference>
<dbReference type="CDD" id="cd00056">
    <property type="entry name" value="ENDO3c"/>
    <property type="match status" value="1"/>
</dbReference>
<sequence>MTAPTLPPHSTPSAPAPAPGTPTETTAAPAAGTVSAAGPETSPETGPESCAAASSSAGAPLGETLHTQVITWFEGNARDLPWRRADAGAWGVMVSEFMLQQTPVSRVLPVYEQWLERWPRPADLAKEAPGEAVRAWGRLGYPRRALRLHGAAVAITERHGGDVPAEHAQLLALPGIGEYTAAAVASFAYGQRHAVLDTNVRRVLARAVTGVRYPPNATTAAERRLARTLLPEDERTAARWAAASMELGALVCTAKNESCHRCPIAAHCAWRQAGKPEHEGPPRRGQTYAGTDRQVRGKLLAVLREARTPVPQAALDRVWHEPVQRARALDGLVADGLVEPLAGGLYRLPLT</sequence>
<dbReference type="SUPFAM" id="SSF48150">
    <property type="entry name" value="DNA-glycosylase"/>
    <property type="match status" value="1"/>
</dbReference>
<name>A0ABV8THA5_9ACTN</name>
<comment type="catalytic activity">
    <reaction evidence="1">
        <text>Hydrolyzes free adenine bases from 7,8-dihydro-8-oxoguanine:adenine mismatched double-stranded DNA, leaving an apurinic site.</text>
        <dbReference type="EC" id="3.2.2.31"/>
    </reaction>
</comment>
<dbReference type="Proteomes" id="UP001595824">
    <property type="component" value="Unassembled WGS sequence"/>
</dbReference>
<dbReference type="Gene3D" id="1.10.1670.10">
    <property type="entry name" value="Helix-hairpin-Helix base-excision DNA repair enzymes (C-terminal)"/>
    <property type="match status" value="1"/>
</dbReference>
<evidence type="ECO:0000256" key="5">
    <source>
        <dbReference type="ARBA" id="ARBA00022023"/>
    </source>
</evidence>
<dbReference type="Pfam" id="PF10576">
    <property type="entry name" value="EndIII_4Fe-2S"/>
    <property type="match status" value="1"/>
</dbReference>
<feature type="region of interest" description="Disordered" evidence="14">
    <location>
        <begin position="1"/>
        <end position="58"/>
    </location>
</feature>
<evidence type="ECO:0000256" key="9">
    <source>
        <dbReference type="ARBA" id="ARBA00022801"/>
    </source>
</evidence>
<dbReference type="Pfam" id="PF00730">
    <property type="entry name" value="HhH-GPD"/>
    <property type="match status" value="1"/>
</dbReference>
<dbReference type="Gene3D" id="1.10.340.30">
    <property type="entry name" value="Hypothetical protein, domain 2"/>
    <property type="match status" value="1"/>
</dbReference>
<evidence type="ECO:0000256" key="2">
    <source>
        <dbReference type="ARBA" id="ARBA00001966"/>
    </source>
</evidence>
<keyword evidence="12" id="KW-0234">DNA repair</keyword>
<gene>
    <name evidence="16" type="ORF">ACFPC0_19845</name>
</gene>
<feature type="compositionally biased region" description="Low complexity" evidence="14">
    <location>
        <begin position="49"/>
        <end position="58"/>
    </location>
</feature>
<dbReference type="InterPro" id="IPR004036">
    <property type="entry name" value="Endonuclease-III-like_CS2"/>
</dbReference>
<feature type="compositionally biased region" description="Pro residues" evidence="14">
    <location>
        <begin position="1"/>
        <end position="20"/>
    </location>
</feature>
<keyword evidence="10" id="KW-0408">Iron</keyword>
<evidence type="ECO:0000256" key="3">
    <source>
        <dbReference type="ARBA" id="ARBA00008343"/>
    </source>
</evidence>
<comment type="caution">
    <text evidence="16">The sequence shown here is derived from an EMBL/GenBank/DDBJ whole genome shotgun (WGS) entry which is preliminary data.</text>
</comment>
<evidence type="ECO:0000256" key="10">
    <source>
        <dbReference type="ARBA" id="ARBA00023004"/>
    </source>
</evidence>
<evidence type="ECO:0000256" key="13">
    <source>
        <dbReference type="ARBA" id="ARBA00023295"/>
    </source>
</evidence>
<dbReference type="EC" id="3.2.2.31" evidence="4"/>
<evidence type="ECO:0000256" key="1">
    <source>
        <dbReference type="ARBA" id="ARBA00000843"/>
    </source>
</evidence>
<dbReference type="InterPro" id="IPR023170">
    <property type="entry name" value="HhH_base_excis_C"/>
</dbReference>